<comment type="caution">
    <text evidence="3">The sequence shown here is derived from an EMBL/GenBank/DDBJ whole genome shotgun (WGS) entry which is preliminary data.</text>
</comment>
<keyword evidence="4" id="KW-1185">Reference proteome</keyword>
<dbReference type="Proteomes" id="UP001560573">
    <property type="component" value="Unassembled WGS sequence"/>
</dbReference>
<dbReference type="PANTHER" id="PTHR43039">
    <property type="entry name" value="ESTERASE-RELATED"/>
    <property type="match status" value="1"/>
</dbReference>
<feature type="domain" description="AB hydrolase-1" evidence="2">
    <location>
        <begin position="20"/>
        <end position="255"/>
    </location>
</feature>
<sequence length="266" mass="28945">MDVSSKNNVRVTGNLHATETIVFGHGFGIDQTSFSAIVPAFEDKYRIVLYDNVGGGNADINAFNPSRYSSLQGFVTDLENICNYLRFPDAIYVGHSVSGMVGLLCSIKNPSFFSKIILLGVSPRYLDDAQTGYVGGFTQADLDGLYAAMRSDFQAWASGFSALAMGNPDRPFLAEAFFQTLSALRPDIALIVAKAIFESDYRKDLGKLNIPALIIQTTNDIVVPKAVGDYMNQHIPVSRLTSIGTEGHFPHMSAPEEVINAILSFI</sequence>
<evidence type="ECO:0000256" key="1">
    <source>
        <dbReference type="ARBA" id="ARBA00008645"/>
    </source>
</evidence>
<dbReference type="InterPro" id="IPR000073">
    <property type="entry name" value="AB_hydrolase_1"/>
</dbReference>
<proteinExistence type="inferred from homology"/>
<organism evidence="3 4">
    <name type="scientific">Danxiaibacter flavus</name>
    <dbReference type="NCBI Taxonomy" id="3049108"/>
    <lineage>
        <taxon>Bacteria</taxon>
        <taxon>Pseudomonadati</taxon>
        <taxon>Bacteroidota</taxon>
        <taxon>Chitinophagia</taxon>
        <taxon>Chitinophagales</taxon>
        <taxon>Chitinophagaceae</taxon>
        <taxon>Danxiaibacter</taxon>
    </lineage>
</organism>
<accession>A0ABV3ZB28</accession>
<dbReference type="InterPro" id="IPR029058">
    <property type="entry name" value="AB_hydrolase_fold"/>
</dbReference>
<name>A0ABV3ZB28_9BACT</name>
<gene>
    <name evidence="3" type="ORF">QTN47_06160</name>
</gene>
<comment type="similarity">
    <text evidence="1">Belongs to the AB hydrolase superfamily.</text>
</comment>
<dbReference type="SUPFAM" id="SSF53474">
    <property type="entry name" value="alpha/beta-Hydrolases"/>
    <property type="match status" value="1"/>
</dbReference>
<keyword evidence="3" id="KW-0378">Hydrolase</keyword>
<dbReference type="PRINTS" id="PR00111">
    <property type="entry name" value="ABHYDROLASE"/>
</dbReference>
<evidence type="ECO:0000259" key="2">
    <source>
        <dbReference type="Pfam" id="PF00561"/>
    </source>
</evidence>
<dbReference type="RefSeq" id="WP_369328472.1">
    <property type="nucleotide sequence ID" value="NZ_JAULBC010000002.1"/>
</dbReference>
<dbReference type="Gene3D" id="3.40.50.1820">
    <property type="entry name" value="alpha/beta hydrolase"/>
    <property type="match status" value="1"/>
</dbReference>
<evidence type="ECO:0000313" key="4">
    <source>
        <dbReference type="Proteomes" id="UP001560573"/>
    </source>
</evidence>
<reference evidence="3 4" key="1">
    <citation type="submission" date="2023-07" db="EMBL/GenBank/DDBJ databases">
        <authorList>
            <person name="Lian W.-H."/>
        </authorList>
    </citation>
    <scope>NUCLEOTIDE SEQUENCE [LARGE SCALE GENOMIC DNA]</scope>
    <source>
        <strain evidence="3 4">SYSU DXS3180</strain>
    </source>
</reference>
<dbReference type="Pfam" id="PF00561">
    <property type="entry name" value="Abhydrolase_1"/>
    <property type="match status" value="1"/>
</dbReference>
<evidence type="ECO:0000313" key="3">
    <source>
        <dbReference type="EMBL" id="MEX6687068.1"/>
    </source>
</evidence>
<dbReference type="GO" id="GO:0016787">
    <property type="term" value="F:hydrolase activity"/>
    <property type="evidence" value="ECO:0007669"/>
    <property type="project" value="UniProtKB-KW"/>
</dbReference>
<protein>
    <submittedName>
        <fullName evidence="3">Alpha/beta hydrolase</fullName>
    </submittedName>
</protein>
<dbReference type="EMBL" id="JAULBC010000002">
    <property type="protein sequence ID" value="MEX6687068.1"/>
    <property type="molecule type" value="Genomic_DNA"/>
</dbReference>